<evidence type="ECO:0000313" key="3">
    <source>
        <dbReference type="Proteomes" id="UP001190926"/>
    </source>
</evidence>
<feature type="region of interest" description="Disordered" evidence="1">
    <location>
        <begin position="1"/>
        <end position="28"/>
    </location>
</feature>
<dbReference type="Proteomes" id="UP001190926">
    <property type="component" value="Unassembled WGS sequence"/>
</dbReference>
<sequence>MMLRSASTPALGSLVPSESPGRHTTPPSTCGLVSCNNHAGFQNAARSLVSSPSVDAEQTEEIQRAQSAGNLEDVFNAAFHVDDFPLSRQSSRRLSRKPTLEAILSFFPSDEETGSEAEDEDEDDQGEVEGSFNPLTVQNLVSTHEVRRELNGLFGDVGFPGEGKMYLAAGIGVNAVGFLDDCGFGGGGGGGGSYRHGGDSNRDGGDSRGLSIEHHYKHMLLQSPNNPLFLRNYAHFLYQTKGDLPGAEEYYSRAILVDPEDGDILCQYANVIWELHHDKERAQSYFERAVQASSGESNISASYANFLWEIEGDEDEDEVKEDVGNNPRLGERFFHHGIMASATA</sequence>
<protein>
    <submittedName>
        <fullName evidence="2">Uncharacterized protein</fullName>
    </submittedName>
</protein>
<evidence type="ECO:0000256" key="1">
    <source>
        <dbReference type="SAM" id="MobiDB-lite"/>
    </source>
</evidence>
<name>A0AAD4IRZ6_PERFH</name>
<dbReference type="SUPFAM" id="SSF48452">
    <property type="entry name" value="TPR-like"/>
    <property type="match status" value="1"/>
</dbReference>
<organism evidence="2 3">
    <name type="scientific">Perilla frutescens var. hirtella</name>
    <name type="common">Perilla citriodora</name>
    <name type="synonym">Perilla setoyensis</name>
    <dbReference type="NCBI Taxonomy" id="608512"/>
    <lineage>
        <taxon>Eukaryota</taxon>
        <taxon>Viridiplantae</taxon>
        <taxon>Streptophyta</taxon>
        <taxon>Embryophyta</taxon>
        <taxon>Tracheophyta</taxon>
        <taxon>Spermatophyta</taxon>
        <taxon>Magnoliopsida</taxon>
        <taxon>eudicotyledons</taxon>
        <taxon>Gunneridae</taxon>
        <taxon>Pentapetalae</taxon>
        <taxon>asterids</taxon>
        <taxon>lamiids</taxon>
        <taxon>Lamiales</taxon>
        <taxon>Lamiaceae</taxon>
        <taxon>Nepetoideae</taxon>
        <taxon>Elsholtzieae</taxon>
        <taxon>Perilla</taxon>
    </lineage>
</organism>
<feature type="compositionally biased region" description="Acidic residues" evidence="1">
    <location>
        <begin position="109"/>
        <end position="127"/>
    </location>
</feature>
<dbReference type="EMBL" id="SDAM02004710">
    <property type="protein sequence ID" value="KAH6820128.1"/>
    <property type="molecule type" value="Genomic_DNA"/>
</dbReference>
<dbReference type="PANTHER" id="PTHR26312">
    <property type="entry name" value="TETRATRICOPEPTIDE REPEAT PROTEIN 5"/>
    <property type="match status" value="1"/>
</dbReference>
<proteinExistence type="predicted"/>
<evidence type="ECO:0000313" key="2">
    <source>
        <dbReference type="EMBL" id="KAH6820128.1"/>
    </source>
</evidence>
<accession>A0AAD4IRZ6</accession>
<gene>
    <name evidence="2" type="ORF">C2S53_017429</name>
</gene>
<dbReference type="InterPro" id="IPR011990">
    <property type="entry name" value="TPR-like_helical_dom_sf"/>
</dbReference>
<feature type="region of interest" description="Disordered" evidence="1">
    <location>
        <begin position="107"/>
        <end position="135"/>
    </location>
</feature>
<dbReference type="PROSITE" id="PS51257">
    <property type="entry name" value="PROKAR_LIPOPROTEIN"/>
    <property type="match status" value="1"/>
</dbReference>
<keyword evidence="3" id="KW-1185">Reference proteome</keyword>
<reference evidence="2 3" key="1">
    <citation type="journal article" date="2021" name="Nat. Commun.">
        <title>Incipient diploidization of the medicinal plant Perilla within 10,000 years.</title>
        <authorList>
            <person name="Zhang Y."/>
            <person name="Shen Q."/>
            <person name="Leng L."/>
            <person name="Zhang D."/>
            <person name="Chen S."/>
            <person name="Shi Y."/>
            <person name="Ning Z."/>
            <person name="Chen S."/>
        </authorList>
    </citation>
    <scope>NUCLEOTIDE SEQUENCE [LARGE SCALE GENOMIC DNA]</scope>
    <source>
        <strain evidence="3">cv. PC099</strain>
    </source>
</reference>
<dbReference type="Gene3D" id="1.25.40.10">
    <property type="entry name" value="Tetratricopeptide repeat domain"/>
    <property type="match status" value="1"/>
</dbReference>
<feature type="compositionally biased region" description="Polar residues" evidence="1">
    <location>
        <begin position="1"/>
        <end position="10"/>
    </location>
</feature>
<dbReference type="AlphaFoldDB" id="A0AAD4IRZ6"/>
<comment type="caution">
    <text evidence="2">The sequence shown here is derived from an EMBL/GenBank/DDBJ whole genome shotgun (WGS) entry which is preliminary data.</text>
</comment>
<dbReference type="PANTHER" id="PTHR26312:SF221">
    <property type="entry name" value="OS04G0510600 PROTEIN"/>
    <property type="match status" value="1"/>
</dbReference>